<evidence type="ECO:0000313" key="2">
    <source>
        <dbReference type="EMBL" id="MBO2459175.1"/>
    </source>
</evidence>
<evidence type="ECO:0000259" key="1">
    <source>
        <dbReference type="PROSITE" id="PS50206"/>
    </source>
</evidence>
<reference evidence="2 3" key="1">
    <citation type="submission" date="2021-03" db="EMBL/GenBank/DDBJ databases">
        <title>Actinomadura violae sp. nov., isolated from lichen in Thailand.</title>
        <authorList>
            <person name="Kanchanasin P."/>
            <person name="Saeng-In P."/>
            <person name="Phongsopitanun W."/>
            <person name="Yuki M."/>
            <person name="Kudo T."/>
            <person name="Ohkuma M."/>
            <person name="Tanasupawat S."/>
        </authorList>
    </citation>
    <scope>NUCLEOTIDE SEQUENCE [LARGE SCALE GENOMIC DNA]</scope>
    <source>
        <strain evidence="2 3">LCR2-06</strain>
    </source>
</reference>
<dbReference type="RefSeq" id="WP_208241542.1">
    <property type="nucleotide sequence ID" value="NZ_JAGEPF010000009.1"/>
</dbReference>
<dbReference type="Gene3D" id="3.40.250.10">
    <property type="entry name" value="Rhodanese-like domain"/>
    <property type="match status" value="1"/>
</dbReference>
<dbReference type="InterPro" id="IPR001763">
    <property type="entry name" value="Rhodanese-like_dom"/>
</dbReference>
<organism evidence="2 3">
    <name type="scientific">Actinomadura violacea</name>
    <dbReference type="NCBI Taxonomy" id="2819934"/>
    <lineage>
        <taxon>Bacteria</taxon>
        <taxon>Bacillati</taxon>
        <taxon>Actinomycetota</taxon>
        <taxon>Actinomycetes</taxon>
        <taxon>Streptosporangiales</taxon>
        <taxon>Thermomonosporaceae</taxon>
        <taxon>Actinomadura</taxon>
    </lineage>
</organism>
<evidence type="ECO:0000313" key="3">
    <source>
        <dbReference type="Proteomes" id="UP000680206"/>
    </source>
</evidence>
<name>A0ABS3RT35_9ACTN</name>
<accession>A0ABS3RT35</accession>
<dbReference type="PROSITE" id="PS50206">
    <property type="entry name" value="RHODANESE_3"/>
    <property type="match status" value="1"/>
</dbReference>
<dbReference type="InterPro" id="IPR036873">
    <property type="entry name" value="Rhodanese-like_dom_sf"/>
</dbReference>
<dbReference type="Proteomes" id="UP000680206">
    <property type="component" value="Unassembled WGS sequence"/>
</dbReference>
<keyword evidence="3" id="KW-1185">Reference proteome</keyword>
<dbReference type="SUPFAM" id="SSF52821">
    <property type="entry name" value="Rhodanese/Cell cycle control phosphatase"/>
    <property type="match status" value="1"/>
</dbReference>
<protein>
    <submittedName>
        <fullName evidence="2">Rhodanese-like domain-containing protein</fullName>
    </submittedName>
</protein>
<comment type="caution">
    <text evidence="2">The sequence shown here is derived from an EMBL/GenBank/DDBJ whole genome shotgun (WGS) entry which is preliminary data.</text>
</comment>
<dbReference type="CDD" id="cd00158">
    <property type="entry name" value="RHOD"/>
    <property type="match status" value="1"/>
</dbReference>
<sequence>MTALIGRDDLKAAIDAGTVTVLDALGGDYYAKQHLPGAVPLVAADVDAQAPALLPDRAAAIVTYCSNPACPNSGQVADRLTALGYTNVRKYREGIEDWVSAGLPTESA</sequence>
<feature type="domain" description="Rhodanese" evidence="1">
    <location>
        <begin position="15"/>
        <end position="107"/>
    </location>
</feature>
<dbReference type="EMBL" id="JAGEPF010000009">
    <property type="protein sequence ID" value="MBO2459175.1"/>
    <property type="molecule type" value="Genomic_DNA"/>
</dbReference>
<proteinExistence type="predicted"/>
<gene>
    <name evidence="2" type="ORF">J4709_16475</name>
</gene>
<dbReference type="Pfam" id="PF00581">
    <property type="entry name" value="Rhodanese"/>
    <property type="match status" value="1"/>
</dbReference>